<organism evidence="4 5">
    <name type="scientific">Merismopedia glauca CCAP 1448/3</name>
    <dbReference type="NCBI Taxonomy" id="1296344"/>
    <lineage>
        <taxon>Bacteria</taxon>
        <taxon>Bacillati</taxon>
        <taxon>Cyanobacteriota</taxon>
        <taxon>Cyanophyceae</taxon>
        <taxon>Synechococcales</taxon>
        <taxon>Merismopediaceae</taxon>
        <taxon>Merismopedia</taxon>
    </lineage>
</organism>
<dbReference type="HAMAP" id="MF_01460">
    <property type="entry name" value="Chrphore_lyase_CpxT"/>
    <property type="match status" value="1"/>
</dbReference>
<dbReference type="RefSeq" id="WP_106289576.1">
    <property type="nucleotide sequence ID" value="NZ_CAWNTC010000107.1"/>
</dbReference>
<dbReference type="PANTHER" id="PTHR35137:SF1">
    <property type="entry name" value="CHROMOPHORE LYASE CRL, CHLOROPLASTIC"/>
    <property type="match status" value="1"/>
</dbReference>
<dbReference type="InterPro" id="IPR010404">
    <property type="entry name" value="CpcT/CpeT"/>
</dbReference>
<dbReference type="PANTHER" id="PTHR35137">
    <property type="entry name" value="CHROMOPHORE LYASE CRL, CHLOROPLASTIC"/>
    <property type="match status" value="1"/>
</dbReference>
<sequence>MNLSSELRILGQYLAGEFDNQEQALAEPVWYVSLKLWQRPLHLFAADSITLFVEQANMATIAQPYRQRVIRLGYSSTDAKQLQAQYYMLKNIDAVKGGGSAPDKLKSLTPDDVEFLPSCTLNINVEQLEANSYRFVTTPACDTPCSFNYAGNAYQVFLGFEVTSAELKTYDRGIDPITGKSLWGALMGPFCFKKRQDFADVVSSYT</sequence>
<dbReference type="InterPro" id="IPR038672">
    <property type="entry name" value="CpcT/CpeT_sf"/>
</dbReference>
<evidence type="ECO:0000313" key="4">
    <source>
        <dbReference type="EMBL" id="PSB01965.1"/>
    </source>
</evidence>
<dbReference type="EC" id="4.-.-.-" evidence="3"/>
<comment type="caution">
    <text evidence="4">The sequence shown here is derived from an EMBL/GenBank/DDBJ whole genome shotgun (WGS) entry which is preliminary data.</text>
</comment>
<keyword evidence="2 3" id="KW-0456">Lyase</keyword>
<evidence type="ECO:0000313" key="5">
    <source>
        <dbReference type="Proteomes" id="UP000238762"/>
    </source>
</evidence>
<accession>A0A2T1C114</accession>
<reference evidence="4 5" key="2">
    <citation type="submission" date="2018-03" db="EMBL/GenBank/DDBJ databases">
        <title>The ancient ancestry and fast evolution of plastids.</title>
        <authorList>
            <person name="Moore K.R."/>
            <person name="Magnabosco C."/>
            <person name="Momper L."/>
            <person name="Gold D.A."/>
            <person name="Bosak T."/>
            <person name="Fournier G.P."/>
        </authorList>
    </citation>
    <scope>NUCLEOTIDE SEQUENCE [LARGE SCALE GENOMIC DNA]</scope>
    <source>
        <strain evidence="4 5">CCAP 1448/3</strain>
    </source>
</reference>
<evidence type="ECO:0000256" key="1">
    <source>
        <dbReference type="ARBA" id="ARBA00008206"/>
    </source>
</evidence>
<proteinExistence type="inferred from homology"/>
<gene>
    <name evidence="3" type="primary">cpcT</name>
    <name evidence="4" type="ORF">C7B64_15565</name>
</gene>
<protein>
    <recommendedName>
        <fullName evidence="3">Chromophore lyase CpcT/CpeT</fullName>
        <ecNumber evidence="3">4.-.-.-</ecNumber>
    </recommendedName>
</protein>
<evidence type="ECO:0000256" key="3">
    <source>
        <dbReference type="HAMAP-Rule" id="MF_01460"/>
    </source>
</evidence>
<dbReference type="Pfam" id="PF06206">
    <property type="entry name" value="CpeT"/>
    <property type="match status" value="1"/>
</dbReference>
<name>A0A2T1C114_9CYAN</name>
<dbReference type="GO" id="GO:0016829">
    <property type="term" value="F:lyase activity"/>
    <property type="evidence" value="ECO:0007669"/>
    <property type="project" value="UniProtKB-KW"/>
</dbReference>
<comment type="function">
    <text evidence="3">Covalently attaches a chromophore to Cys residue(s) of phycobiliproteins.</text>
</comment>
<dbReference type="OrthoDB" id="509174at2"/>
<dbReference type="CDD" id="cd16338">
    <property type="entry name" value="CpcT"/>
    <property type="match status" value="1"/>
</dbReference>
<dbReference type="GO" id="GO:0017006">
    <property type="term" value="P:protein-tetrapyrrole linkage"/>
    <property type="evidence" value="ECO:0007669"/>
    <property type="project" value="UniProtKB-UniRule"/>
</dbReference>
<evidence type="ECO:0000256" key="2">
    <source>
        <dbReference type="ARBA" id="ARBA00023239"/>
    </source>
</evidence>
<keyword evidence="5" id="KW-1185">Reference proteome</keyword>
<dbReference type="EMBL" id="PVWJ01000079">
    <property type="protein sequence ID" value="PSB01965.1"/>
    <property type="molecule type" value="Genomic_DNA"/>
</dbReference>
<dbReference type="AlphaFoldDB" id="A0A2T1C114"/>
<dbReference type="Gene3D" id="2.40.128.590">
    <property type="entry name" value="CpcT/CpeT domain"/>
    <property type="match status" value="1"/>
</dbReference>
<comment type="similarity">
    <text evidence="1 3">Belongs to the CpcT/CpeT biliprotein lyase family.</text>
</comment>
<reference evidence="4 5" key="1">
    <citation type="submission" date="2018-02" db="EMBL/GenBank/DDBJ databases">
        <authorList>
            <person name="Cohen D.B."/>
            <person name="Kent A.D."/>
        </authorList>
    </citation>
    <scope>NUCLEOTIDE SEQUENCE [LARGE SCALE GENOMIC DNA]</scope>
    <source>
        <strain evidence="4 5">CCAP 1448/3</strain>
    </source>
</reference>
<dbReference type="Proteomes" id="UP000238762">
    <property type="component" value="Unassembled WGS sequence"/>
</dbReference>